<dbReference type="EMBL" id="HBEF01013830">
    <property type="protein sequence ID" value="CAD8336536.1"/>
    <property type="molecule type" value="Transcribed_RNA"/>
</dbReference>
<evidence type="ECO:0000313" key="3">
    <source>
        <dbReference type="EMBL" id="CAD8336536.1"/>
    </source>
</evidence>
<feature type="region of interest" description="Disordered" evidence="1">
    <location>
        <begin position="153"/>
        <end position="184"/>
    </location>
</feature>
<feature type="domain" description="CRAL-TRIO" evidence="2">
    <location>
        <begin position="239"/>
        <end position="371"/>
    </location>
</feature>
<dbReference type="InterPro" id="IPR036865">
    <property type="entry name" value="CRAL-TRIO_dom_sf"/>
</dbReference>
<dbReference type="Gene3D" id="3.40.525.10">
    <property type="entry name" value="CRAL-TRIO lipid binding domain"/>
    <property type="match status" value="1"/>
</dbReference>
<dbReference type="AlphaFoldDB" id="A0A7R9WWU0"/>
<protein>
    <recommendedName>
        <fullName evidence="2">CRAL-TRIO domain-containing protein</fullName>
    </recommendedName>
</protein>
<evidence type="ECO:0000259" key="2">
    <source>
        <dbReference type="Pfam" id="PF00650"/>
    </source>
</evidence>
<organism evidence="3">
    <name type="scientific">Craspedostauros australis</name>
    <dbReference type="NCBI Taxonomy" id="1486917"/>
    <lineage>
        <taxon>Eukaryota</taxon>
        <taxon>Sar</taxon>
        <taxon>Stramenopiles</taxon>
        <taxon>Ochrophyta</taxon>
        <taxon>Bacillariophyta</taxon>
        <taxon>Bacillariophyceae</taxon>
        <taxon>Bacillariophycidae</taxon>
        <taxon>Naviculales</taxon>
        <taxon>Naviculaceae</taxon>
        <taxon>Craspedostauros</taxon>
    </lineage>
</organism>
<proteinExistence type="predicted"/>
<feature type="compositionally biased region" description="Low complexity" evidence="1">
    <location>
        <begin position="170"/>
        <end position="184"/>
    </location>
</feature>
<feature type="compositionally biased region" description="Basic and acidic residues" evidence="1">
    <location>
        <begin position="155"/>
        <end position="165"/>
    </location>
</feature>
<dbReference type="Pfam" id="PF00650">
    <property type="entry name" value="CRAL_TRIO"/>
    <property type="match status" value="1"/>
</dbReference>
<gene>
    <name evidence="3" type="ORF">CAUS1442_LOCUS8664</name>
</gene>
<dbReference type="InterPro" id="IPR001251">
    <property type="entry name" value="CRAL-TRIO_dom"/>
</dbReference>
<feature type="region of interest" description="Disordered" evidence="1">
    <location>
        <begin position="23"/>
        <end position="53"/>
    </location>
</feature>
<dbReference type="SUPFAM" id="SSF52087">
    <property type="entry name" value="CRAL/TRIO domain"/>
    <property type="match status" value="1"/>
</dbReference>
<feature type="compositionally biased region" description="Low complexity" evidence="1">
    <location>
        <begin position="23"/>
        <end position="44"/>
    </location>
</feature>
<sequence length="401" mass="45300">MSATTSKFEVTDGEIDKAIMKADSTMSSTADASTAASSTTATSSADEDPSTINGMVSVMRKHSDGTNVIKESIQTFSNPDGSDKKGDKWVDDKEDGTVLMARWVEEARTNPKVKAAKREKWNFDTSPHEQFGKTKDDLYTAFVMWSRAAEGDLNDNDKKKKESKQTEQGTNDATNDATTTTNNDNTKFKYNISKAFRRLESYANWMKDSGGDEISKPPLTADSVRDCNKAWGMRSSISKTGQFVWWFDFSKIDLDAIKHKFSVTQHTRAFVWFAHAIMYHPNAQEHGMVFCEDVNKIGFLQTFTLVPPKLGTKLDRLTIGVLPVKMTEMYMLHTPTWMDMFMKFMGMFMSKKMKQRMHPLKDNEWGKLEEALGGKEYILKGFSTLDGTLEDEPIEALHFAD</sequence>
<accession>A0A7R9WWU0</accession>
<reference evidence="3" key="1">
    <citation type="submission" date="2021-01" db="EMBL/GenBank/DDBJ databases">
        <authorList>
            <person name="Corre E."/>
            <person name="Pelletier E."/>
            <person name="Niang G."/>
            <person name="Scheremetjew M."/>
            <person name="Finn R."/>
            <person name="Kale V."/>
            <person name="Holt S."/>
            <person name="Cochrane G."/>
            <person name="Meng A."/>
            <person name="Brown T."/>
            <person name="Cohen L."/>
        </authorList>
    </citation>
    <scope>NUCLEOTIDE SEQUENCE</scope>
    <source>
        <strain evidence="3">CCMP3328</strain>
    </source>
</reference>
<evidence type="ECO:0000256" key="1">
    <source>
        <dbReference type="SAM" id="MobiDB-lite"/>
    </source>
</evidence>
<name>A0A7R9WWU0_9STRA</name>